<dbReference type="Gene3D" id="3.40.50.300">
    <property type="entry name" value="P-loop containing nucleotide triphosphate hydrolases"/>
    <property type="match status" value="1"/>
</dbReference>
<keyword evidence="4 6" id="KW-0067">ATP-binding</keyword>
<protein>
    <submittedName>
        <fullName evidence="6">Putative ABC transport system ATP-binding protein</fullName>
    </submittedName>
</protein>
<feature type="domain" description="ABC transporter" evidence="5">
    <location>
        <begin position="6"/>
        <end position="245"/>
    </location>
</feature>
<dbReference type="InterPro" id="IPR027417">
    <property type="entry name" value="P-loop_NTPase"/>
</dbReference>
<organism evidence="6 7">
    <name type="scientific">[Clostridium] fimetarium</name>
    <dbReference type="NCBI Taxonomy" id="99656"/>
    <lineage>
        <taxon>Bacteria</taxon>
        <taxon>Bacillati</taxon>
        <taxon>Bacillota</taxon>
        <taxon>Clostridia</taxon>
        <taxon>Lachnospirales</taxon>
        <taxon>Lachnospiraceae</taxon>
    </lineage>
</organism>
<evidence type="ECO:0000256" key="4">
    <source>
        <dbReference type="ARBA" id="ARBA00022840"/>
    </source>
</evidence>
<dbReference type="InterPro" id="IPR017911">
    <property type="entry name" value="MacB-like_ATP-bd"/>
</dbReference>
<evidence type="ECO:0000256" key="3">
    <source>
        <dbReference type="ARBA" id="ARBA00022741"/>
    </source>
</evidence>
<sequence>MKNSILKASGLCKSFATNGVQNHVLSNVDLEIFKGDFTVIMGSSGSGKSTLLYALSGMDTVTSGEVIYNNQDITKMSENRLSYLRRNDFGFIFQQMHLVSNLSLYENVVVPGYLPKIHSNKEVNEKGSALLEKVGITEQRKRLPSQVSGGEQQRACIARALINDPTVIFADEPTGALNKATGKEVLDLLTQINEVGQSILMVTHDVKAALRGNRILYIEDGNVVGEMNLNKYNKENSKAIETQITSWLLARGW</sequence>
<dbReference type="FunFam" id="3.40.50.300:FF:000032">
    <property type="entry name" value="Export ABC transporter ATP-binding protein"/>
    <property type="match status" value="1"/>
</dbReference>
<dbReference type="InterPro" id="IPR003593">
    <property type="entry name" value="AAA+_ATPase"/>
</dbReference>
<dbReference type="GO" id="GO:0016887">
    <property type="term" value="F:ATP hydrolysis activity"/>
    <property type="evidence" value="ECO:0007669"/>
    <property type="project" value="InterPro"/>
</dbReference>
<dbReference type="PROSITE" id="PS50893">
    <property type="entry name" value="ABC_TRANSPORTER_2"/>
    <property type="match status" value="1"/>
</dbReference>
<dbReference type="PROSITE" id="PS00211">
    <property type="entry name" value="ABC_TRANSPORTER_1"/>
    <property type="match status" value="1"/>
</dbReference>
<name>A0A1I0R882_9FIRM</name>
<dbReference type="InterPro" id="IPR017871">
    <property type="entry name" value="ABC_transporter-like_CS"/>
</dbReference>
<evidence type="ECO:0000313" key="6">
    <source>
        <dbReference type="EMBL" id="SEW36835.1"/>
    </source>
</evidence>
<dbReference type="PANTHER" id="PTHR42798:SF7">
    <property type="entry name" value="ALPHA-D-RIBOSE 1-METHYLPHOSPHONATE 5-TRIPHOSPHATE SYNTHASE SUBUNIT PHNL"/>
    <property type="match status" value="1"/>
</dbReference>
<evidence type="ECO:0000313" key="7">
    <source>
        <dbReference type="Proteomes" id="UP000199701"/>
    </source>
</evidence>
<proteinExistence type="inferred from homology"/>
<reference evidence="6 7" key="1">
    <citation type="submission" date="2016-10" db="EMBL/GenBank/DDBJ databases">
        <authorList>
            <person name="de Groot N.N."/>
        </authorList>
    </citation>
    <scope>NUCLEOTIDE SEQUENCE [LARGE SCALE GENOMIC DNA]</scope>
    <source>
        <strain evidence="6 7">DSM 9179</strain>
    </source>
</reference>
<dbReference type="GO" id="GO:0022857">
    <property type="term" value="F:transmembrane transporter activity"/>
    <property type="evidence" value="ECO:0007669"/>
    <property type="project" value="UniProtKB-ARBA"/>
</dbReference>
<evidence type="ECO:0000256" key="2">
    <source>
        <dbReference type="ARBA" id="ARBA00022448"/>
    </source>
</evidence>
<dbReference type="AlphaFoldDB" id="A0A1I0R882"/>
<dbReference type="EMBL" id="FOJI01000012">
    <property type="protein sequence ID" value="SEW36835.1"/>
    <property type="molecule type" value="Genomic_DNA"/>
</dbReference>
<keyword evidence="2" id="KW-0813">Transport</keyword>
<dbReference type="InterPro" id="IPR003439">
    <property type="entry name" value="ABC_transporter-like_ATP-bd"/>
</dbReference>
<keyword evidence="3" id="KW-0547">Nucleotide-binding</keyword>
<dbReference type="PANTHER" id="PTHR42798">
    <property type="entry name" value="LIPOPROTEIN-RELEASING SYSTEM ATP-BINDING PROTEIN LOLD"/>
    <property type="match status" value="1"/>
</dbReference>
<keyword evidence="7" id="KW-1185">Reference proteome</keyword>
<evidence type="ECO:0000259" key="5">
    <source>
        <dbReference type="PROSITE" id="PS50893"/>
    </source>
</evidence>
<dbReference type="STRING" id="99656.SAMN05421659_112139"/>
<dbReference type="RefSeq" id="WP_092455534.1">
    <property type="nucleotide sequence ID" value="NZ_FOJI01000012.1"/>
</dbReference>
<dbReference type="SUPFAM" id="SSF52540">
    <property type="entry name" value="P-loop containing nucleoside triphosphate hydrolases"/>
    <property type="match status" value="1"/>
</dbReference>
<evidence type="ECO:0000256" key="1">
    <source>
        <dbReference type="ARBA" id="ARBA00005417"/>
    </source>
</evidence>
<dbReference type="GO" id="GO:0098796">
    <property type="term" value="C:membrane protein complex"/>
    <property type="evidence" value="ECO:0007669"/>
    <property type="project" value="UniProtKB-ARBA"/>
</dbReference>
<accession>A0A1I0R882</accession>
<comment type="similarity">
    <text evidence="1">Belongs to the ABC transporter superfamily.</text>
</comment>
<dbReference type="OrthoDB" id="9802264at2"/>
<gene>
    <name evidence="6" type="ORF">SAMN05421659_112139</name>
</gene>
<dbReference type="Proteomes" id="UP000199701">
    <property type="component" value="Unassembled WGS sequence"/>
</dbReference>
<dbReference type="SMART" id="SM00382">
    <property type="entry name" value="AAA"/>
    <property type="match status" value="1"/>
</dbReference>
<dbReference type="CDD" id="cd03255">
    <property type="entry name" value="ABC_MJ0796_LolCDE_FtsE"/>
    <property type="match status" value="1"/>
</dbReference>
<dbReference type="GO" id="GO:0005524">
    <property type="term" value="F:ATP binding"/>
    <property type="evidence" value="ECO:0007669"/>
    <property type="project" value="UniProtKB-KW"/>
</dbReference>
<dbReference type="Pfam" id="PF00005">
    <property type="entry name" value="ABC_tran"/>
    <property type="match status" value="1"/>
</dbReference>